<accession>A0ACD5V6T7</accession>
<dbReference type="EnsemblPlants" id="AVESA.00010b.r2.2DG0382080.1">
    <property type="protein sequence ID" value="AVESA.00010b.r2.2DG0382080.1.CDS"/>
    <property type="gene ID" value="AVESA.00010b.r2.2DG0382080"/>
</dbReference>
<evidence type="ECO:0000313" key="1">
    <source>
        <dbReference type="EnsemblPlants" id="AVESA.00010b.r2.2DG0382080.1.CDS"/>
    </source>
</evidence>
<protein>
    <submittedName>
        <fullName evidence="1">Uncharacterized protein</fullName>
    </submittedName>
</protein>
<keyword evidence="2" id="KW-1185">Reference proteome</keyword>
<reference evidence="1" key="1">
    <citation type="submission" date="2021-05" db="EMBL/GenBank/DDBJ databases">
        <authorList>
            <person name="Scholz U."/>
            <person name="Mascher M."/>
            <person name="Fiebig A."/>
        </authorList>
    </citation>
    <scope>NUCLEOTIDE SEQUENCE [LARGE SCALE GENOMIC DNA]</scope>
</reference>
<sequence length="162" mass="18617">MTIKEFDDTWVAAAERQLSLRPKSPSPEERMKRRQERYRNGLIIALNTYAKRNNIQLSELEIVEEKGRNQVSGFVGFLYVHSNFVVKGLDGKLTLFFAETYPDCTREEDVILCTPLEEINNGHCFECDRRAKELKHPSGGGYLGGLDEVFLYISDMDSEDDM</sequence>
<evidence type="ECO:0000313" key="2">
    <source>
        <dbReference type="Proteomes" id="UP001732700"/>
    </source>
</evidence>
<name>A0ACD5V6T7_AVESA</name>
<organism evidence="1 2">
    <name type="scientific">Avena sativa</name>
    <name type="common">Oat</name>
    <dbReference type="NCBI Taxonomy" id="4498"/>
    <lineage>
        <taxon>Eukaryota</taxon>
        <taxon>Viridiplantae</taxon>
        <taxon>Streptophyta</taxon>
        <taxon>Embryophyta</taxon>
        <taxon>Tracheophyta</taxon>
        <taxon>Spermatophyta</taxon>
        <taxon>Magnoliopsida</taxon>
        <taxon>Liliopsida</taxon>
        <taxon>Poales</taxon>
        <taxon>Poaceae</taxon>
        <taxon>BOP clade</taxon>
        <taxon>Pooideae</taxon>
        <taxon>Poodae</taxon>
        <taxon>Poeae</taxon>
        <taxon>Poeae Chloroplast Group 1 (Aveneae type)</taxon>
        <taxon>Aveninae</taxon>
        <taxon>Avena</taxon>
    </lineage>
</organism>
<proteinExistence type="predicted"/>
<dbReference type="Proteomes" id="UP001732700">
    <property type="component" value="Chromosome 2D"/>
</dbReference>
<reference evidence="1" key="2">
    <citation type="submission" date="2025-09" db="UniProtKB">
        <authorList>
            <consortium name="EnsemblPlants"/>
        </authorList>
    </citation>
    <scope>IDENTIFICATION</scope>
</reference>